<protein>
    <submittedName>
        <fullName evidence="1">Uncharacterized protein</fullName>
    </submittedName>
</protein>
<name>A0A8H6PHQ6_9EURO</name>
<evidence type="ECO:0000313" key="2">
    <source>
        <dbReference type="Proteomes" id="UP000630445"/>
    </source>
</evidence>
<dbReference type="OrthoDB" id="10636042at2759"/>
<organism evidence="1 2">
    <name type="scientific">Aspergillus hiratsukae</name>
    <dbReference type="NCBI Taxonomy" id="1194566"/>
    <lineage>
        <taxon>Eukaryota</taxon>
        <taxon>Fungi</taxon>
        <taxon>Dikarya</taxon>
        <taxon>Ascomycota</taxon>
        <taxon>Pezizomycotina</taxon>
        <taxon>Eurotiomycetes</taxon>
        <taxon>Eurotiomycetidae</taxon>
        <taxon>Eurotiales</taxon>
        <taxon>Aspergillaceae</taxon>
        <taxon>Aspergillus</taxon>
        <taxon>Aspergillus subgen. Fumigati</taxon>
    </lineage>
</organism>
<keyword evidence="2" id="KW-1185">Reference proteome</keyword>
<reference evidence="1" key="1">
    <citation type="submission" date="2020-06" db="EMBL/GenBank/DDBJ databases">
        <title>Draft genome sequences of strains closely related to Aspergillus parafelis and Aspergillus hiratsukae.</title>
        <authorList>
            <person name="Dos Santos R.A.C."/>
            <person name="Rivero-Menendez O."/>
            <person name="Steenwyk J.L."/>
            <person name="Mead M.E."/>
            <person name="Goldman G.H."/>
            <person name="Alastruey-Izquierdo A."/>
            <person name="Rokas A."/>
        </authorList>
    </citation>
    <scope>NUCLEOTIDE SEQUENCE</scope>
    <source>
        <strain evidence="1">CNM-CM5793</strain>
    </source>
</reference>
<dbReference type="Proteomes" id="UP000630445">
    <property type="component" value="Unassembled WGS sequence"/>
</dbReference>
<proteinExistence type="predicted"/>
<evidence type="ECO:0000313" key="1">
    <source>
        <dbReference type="EMBL" id="KAF7139748.1"/>
    </source>
</evidence>
<accession>A0A8H6PHQ6</accession>
<dbReference type="AlphaFoldDB" id="A0A8H6PHQ6"/>
<comment type="caution">
    <text evidence="1">The sequence shown here is derived from an EMBL/GenBank/DDBJ whole genome shotgun (WGS) entry which is preliminary data.</text>
</comment>
<dbReference type="EMBL" id="JACBAD010001511">
    <property type="protein sequence ID" value="KAF7139748.1"/>
    <property type="molecule type" value="Genomic_DNA"/>
</dbReference>
<sequence>MPAPCLGRQRLYNATGAGNGATPDLVLVTPAAASVALLSIQKRDTPTAALPNTLTTAPRDAYTVMAHAMECLLRPSRTGTTCTKAQQADIRKTGSLNLAKARMESNCCTQTPMTSQDQTMAMDSELTTLPSAQSMASPFRATTLPPHVPADSPPATAQAVRFATPKPQNRFDVLLNEHL</sequence>
<gene>
    <name evidence="1" type="ORF">CNMCM5793_007860</name>
</gene>